<organism evidence="3 4">
    <name type="scientific">Apatococcus fuscideae</name>
    <dbReference type="NCBI Taxonomy" id="2026836"/>
    <lineage>
        <taxon>Eukaryota</taxon>
        <taxon>Viridiplantae</taxon>
        <taxon>Chlorophyta</taxon>
        <taxon>core chlorophytes</taxon>
        <taxon>Trebouxiophyceae</taxon>
        <taxon>Chlorellales</taxon>
        <taxon>Chlorellaceae</taxon>
        <taxon>Apatococcus</taxon>
    </lineage>
</organism>
<evidence type="ECO:0000313" key="4">
    <source>
        <dbReference type="Proteomes" id="UP001485043"/>
    </source>
</evidence>
<evidence type="ECO:0000259" key="2">
    <source>
        <dbReference type="Pfam" id="PF14510"/>
    </source>
</evidence>
<comment type="caution">
    <text evidence="3">The sequence shown here is derived from an EMBL/GenBank/DDBJ whole genome shotgun (WGS) entry which is preliminary data.</text>
</comment>
<feature type="compositionally biased region" description="Basic and acidic residues" evidence="1">
    <location>
        <begin position="23"/>
        <end position="33"/>
    </location>
</feature>
<dbReference type="PANTHER" id="PTHR48040:SF13">
    <property type="entry name" value="ABC TRANSPORTER G FAMILY MEMBER 31"/>
    <property type="match status" value="1"/>
</dbReference>
<reference evidence="3 4" key="1">
    <citation type="journal article" date="2024" name="Nat. Commun.">
        <title>Phylogenomics reveals the evolutionary origins of lichenization in chlorophyte algae.</title>
        <authorList>
            <person name="Puginier C."/>
            <person name="Libourel C."/>
            <person name="Otte J."/>
            <person name="Skaloud P."/>
            <person name="Haon M."/>
            <person name="Grisel S."/>
            <person name="Petersen M."/>
            <person name="Berrin J.G."/>
            <person name="Delaux P.M."/>
            <person name="Dal Grande F."/>
            <person name="Keller J."/>
        </authorList>
    </citation>
    <scope>NUCLEOTIDE SEQUENCE [LARGE SCALE GENOMIC DNA]</scope>
    <source>
        <strain evidence="3 4">SAG 2523</strain>
    </source>
</reference>
<proteinExistence type="predicted"/>
<feature type="non-terminal residue" evidence="3">
    <location>
        <position position="216"/>
    </location>
</feature>
<evidence type="ECO:0000313" key="3">
    <source>
        <dbReference type="EMBL" id="KAK9865751.1"/>
    </source>
</evidence>
<dbReference type="Proteomes" id="UP001485043">
    <property type="component" value="Unassembled WGS sequence"/>
</dbReference>
<dbReference type="Pfam" id="PF14510">
    <property type="entry name" value="ABC_trans_N"/>
    <property type="match status" value="1"/>
</dbReference>
<gene>
    <name evidence="3" type="ORF">WJX84_008454</name>
</gene>
<dbReference type="PANTHER" id="PTHR48040">
    <property type="entry name" value="PLEIOTROPIC DRUG RESISTANCE PROTEIN 1-LIKE ISOFORM X1"/>
    <property type="match status" value="1"/>
</dbReference>
<dbReference type="AlphaFoldDB" id="A0AAW1T7M2"/>
<keyword evidence="4" id="KW-1185">Reference proteome</keyword>
<dbReference type="InterPro" id="IPR027417">
    <property type="entry name" value="P-loop_NTPase"/>
</dbReference>
<dbReference type="InterPro" id="IPR029481">
    <property type="entry name" value="ABC_trans_N"/>
</dbReference>
<feature type="domain" description="Pleiotropic ABC efflux transporter N-terminal" evidence="2">
    <location>
        <begin position="99"/>
        <end position="150"/>
    </location>
</feature>
<name>A0AAW1T7M2_9CHLO</name>
<dbReference type="EMBL" id="JALJOV010000220">
    <property type="protein sequence ID" value="KAK9865751.1"/>
    <property type="molecule type" value="Genomic_DNA"/>
</dbReference>
<feature type="region of interest" description="Disordered" evidence="1">
    <location>
        <begin position="1"/>
        <end position="37"/>
    </location>
</feature>
<accession>A0AAW1T7M2</accession>
<dbReference type="SUPFAM" id="SSF52540">
    <property type="entry name" value="P-loop containing nucleoside triphosphate hydrolases"/>
    <property type="match status" value="1"/>
</dbReference>
<dbReference type="Gene3D" id="3.40.50.300">
    <property type="entry name" value="P-loop containing nucleotide triphosphate hydrolases"/>
    <property type="match status" value="1"/>
</dbReference>
<protein>
    <recommendedName>
        <fullName evidence="2">Pleiotropic ABC efflux transporter N-terminal domain-containing protein</fullName>
    </recommendedName>
</protein>
<sequence length="216" mass="23190">MAGIGTVGQQPAPDPQAALSSHEPGEVHMHSSAHEFQSLSRSLRNMALEGVSPEQRSRMAVYQDGKGAPTKENLQAIAVDKPMSLPQRQAIVDAALATNDQDAERFLQKVAERMAKVGIRQPSVEVRFENLTAEAAVHTNVSRNLPSVLNAYLNVAEWGLQALRIIRPSMRKFKVLDSVSGVLVPGRLTLLLGPPSCGKSTLLKALAGKLDGTGLK</sequence>
<evidence type="ECO:0000256" key="1">
    <source>
        <dbReference type="SAM" id="MobiDB-lite"/>
    </source>
</evidence>